<name>A0A4Y2L1H7_ARAVE</name>
<gene>
    <name evidence="1" type="ORF">AVEN_16161_1</name>
</gene>
<accession>A0A4Y2L1H7</accession>
<dbReference type="PANTHER" id="PTHR46409:SF1">
    <property type="entry name" value="HTH PSQ-TYPE DOMAIN-CONTAINING PROTEIN"/>
    <property type="match status" value="1"/>
</dbReference>
<dbReference type="Proteomes" id="UP000499080">
    <property type="component" value="Unassembled WGS sequence"/>
</dbReference>
<organism evidence="1 2">
    <name type="scientific">Araneus ventricosus</name>
    <name type="common">Orbweaver spider</name>
    <name type="synonym">Epeira ventricosa</name>
    <dbReference type="NCBI Taxonomy" id="182803"/>
    <lineage>
        <taxon>Eukaryota</taxon>
        <taxon>Metazoa</taxon>
        <taxon>Ecdysozoa</taxon>
        <taxon>Arthropoda</taxon>
        <taxon>Chelicerata</taxon>
        <taxon>Arachnida</taxon>
        <taxon>Araneae</taxon>
        <taxon>Araneomorphae</taxon>
        <taxon>Entelegynae</taxon>
        <taxon>Araneoidea</taxon>
        <taxon>Araneidae</taxon>
        <taxon>Araneus</taxon>
    </lineage>
</organism>
<evidence type="ECO:0000313" key="1">
    <source>
        <dbReference type="EMBL" id="GBN08130.1"/>
    </source>
</evidence>
<protein>
    <submittedName>
        <fullName evidence="1">Uncharacterized protein</fullName>
    </submittedName>
</protein>
<reference evidence="1 2" key="1">
    <citation type="journal article" date="2019" name="Sci. Rep.">
        <title>Orb-weaving spider Araneus ventricosus genome elucidates the spidroin gene catalogue.</title>
        <authorList>
            <person name="Kono N."/>
            <person name="Nakamura H."/>
            <person name="Ohtoshi R."/>
            <person name="Moran D.A.P."/>
            <person name="Shinohara A."/>
            <person name="Yoshida Y."/>
            <person name="Fujiwara M."/>
            <person name="Mori M."/>
            <person name="Tomita M."/>
            <person name="Arakawa K."/>
        </authorList>
    </citation>
    <scope>NUCLEOTIDE SEQUENCE [LARGE SCALE GENOMIC DNA]</scope>
</reference>
<dbReference type="EMBL" id="BGPR01005231">
    <property type="protein sequence ID" value="GBN08130.1"/>
    <property type="molecule type" value="Genomic_DNA"/>
</dbReference>
<keyword evidence="2" id="KW-1185">Reference proteome</keyword>
<comment type="caution">
    <text evidence="1">The sequence shown here is derived from an EMBL/GenBank/DDBJ whole genome shotgun (WGS) entry which is preliminary data.</text>
</comment>
<dbReference type="AlphaFoldDB" id="A0A4Y2L1H7"/>
<sequence>MPVWFHIEESKYFTNAPEHVFDVIKSLRFLPENLLKVIDPVIQRNAFFAHTENLLLSMIVDKRDHIRELGFRIIIRARNITSKRRSVRSFQPPKNKFLDTDDIEMIHWNAITLSPPPS</sequence>
<evidence type="ECO:0000313" key="2">
    <source>
        <dbReference type="Proteomes" id="UP000499080"/>
    </source>
</evidence>
<dbReference type="PANTHER" id="PTHR46409">
    <property type="entry name" value="HTH PSQ-TYPE DOMAIN-CONTAINING PROTEIN"/>
    <property type="match status" value="1"/>
</dbReference>
<proteinExistence type="predicted"/>